<evidence type="ECO:0000313" key="3">
    <source>
        <dbReference type="Proteomes" id="UP001138681"/>
    </source>
</evidence>
<protein>
    <submittedName>
        <fullName evidence="2">Uncharacterized protein</fullName>
    </submittedName>
</protein>
<gene>
    <name evidence="2" type="ORF">KCG46_01925</name>
</gene>
<feature type="signal peptide" evidence="1">
    <location>
        <begin position="1"/>
        <end position="28"/>
    </location>
</feature>
<evidence type="ECO:0000313" key="2">
    <source>
        <dbReference type="EMBL" id="MBV7258329.1"/>
    </source>
</evidence>
<keyword evidence="1" id="KW-0732">Signal</keyword>
<reference evidence="2" key="1">
    <citation type="submission" date="2021-04" db="EMBL/GenBank/DDBJ databases">
        <authorList>
            <person name="Pira H."/>
            <person name="Risdian C."/>
            <person name="Wink J."/>
        </authorList>
    </citation>
    <scope>NUCLEOTIDE SEQUENCE</scope>
    <source>
        <strain evidence="2">WH158</strain>
    </source>
</reference>
<keyword evidence="3" id="KW-1185">Reference proteome</keyword>
<evidence type="ECO:0000256" key="1">
    <source>
        <dbReference type="SAM" id="SignalP"/>
    </source>
</evidence>
<name>A0A9X1F1C8_9SPHN</name>
<dbReference type="EMBL" id="JAGSPC010000001">
    <property type="protein sequence ID" value="MBV7258329.1"/>
    <property type="molecule type" value="Genomic_DNA"/>
</dbReference>
<feature type="chain" id="PRO_5040885199" evidence="1">
    <location>
        <begin position="29"/>
        <end position="135"/>
    </location>
</feature>
<sequence length="135" mass="14927">MNTHTFTKTAALTLAAAAAFGTAAPAMAANTCKNVQLEVINDTGAKINLVDIDYWDPAKGRDGGWRSEPIPNETINDGDNWRETRNLEKVNKRSTKIRVEYRIKGRFGGWSVKKYKKNSGSFTCDARDTVSVTLD</sequence>
<proteinExistence type="predicted"/>
<dbReference type="Proteomes" id="UP001138681">
    <property type="component" value="Unassembled WGS sequence"/>
</dbReference>
<organism evidence="2 3">
    <name type="scientific">Erythrobacter crassostreae</name>
    <dbReference type="NCBI Taxonomy" id="2828328"/>
    <lineage>
        <taxon>Bacteria</taxon>
        <taxon>Pseudomonadati</taxon>
        <taxon>Pseudomonadota</taxon>
        <taxon>Alphaproteobacteria</taxon>
        <taxon>Sphingomonadales</taxon>
        <taxon>Erythrobacteraceae</taxon>
        <taxon>Erythrobacter/Porphyrobacter group</taxon>
        <taxon>Erythrobacter</taxon>
    </lineage>
</organism>
<dbReference type="AlphaFoldDB" id="A0A9X1F1C8"/>
<accession>A0A9X1F1C8</accession>
<comment type="caution">
    <text evidence="2">The sequence shown here is derived from an EMBL/GenBank/DDBJ whole genome shotgun (WGS) entry which is preliminary data.</text>
</comment>
<dbReference type="RefSeq" id="WP_218403660.1">
    <property type="nucleotide sequence ID" value="NZ_JAGSPC010000001.1"/>
</dbReference>